<proteinExistence type="predicted"/>
<reference evidence="1 2" key="2">
    <citation type="journal article" date="2011" name="BMC Immunol.">
        <title>Comparison of static immersion and intravenous injection systems for exposure of zebrafish embryos to the natural pathogen Edwardsiella tarda.</title>
        <authorList>
            <person name="van Soest J.J."/>
            <person name="Stockhammer O.W."/>
            <person name="Ordas A."/>
            <person name="Bloemberg G.V."/>
            <person name="Spaink H.P."/>
            <person name="Meijer A.H."/>
        </authorList>
    </citation>
    <scope>NUCLEOTIDE SEQUENCE [LARGE SCALE GENOMIC DNA]</scope>
    <source>
        <strain evidence="1 2">FL6-60</strain>
    </source>
</reference>
<accession>A0A0H3DQX6</accession>
<sequence>MSTDAAAPDTGLGRQPQALNTNINIYLRNGNLFCQHCSK</sequence>
<dbReference type="HOGENOM" id="CLU_3308847_0_0_6"/>
<gene>
    <name evidence="1" type="ordered locus">ETAF_1672</name>
</gene>
<keyword evidence="2" id="KW-1185">Reference proteome</keyword>
<dbReference type="PATRIC" id="fig|718251.5.peg.1734"/>
<dbReference type="Proteomes" id="UP000002230">
    <property type="component" value="Chromosome"/>
</dbReference>
<evidence type="ECO:0000313" key="2">
    <source>
        <dbReference type="Proteomes" id="UP000002230"/>
    </source>
</evidence>
<evidence type="ECO:0000313" key="1">
    <source>
        <dbReference type="EMBL" id="ADM41780.1"/>
    </source>
</evidence>
<protein>
    <submittedName>
        <fullName evidence="1">Uncharacterized protein</fullName>
    </submittedName>
</protein>
<dbReference type="EMBL" id="CP002154">
    <property type="protein sequence ID" value="ADM41780.1"/>
    <property type="molecule type" value="Genomic_DNA"/>
</dbReference>
<dbReference type="AlphaFoldDB" id="A0A0H3DQX6"/>
<name>A0A0H3DQX6_EDWTF</name>
<reference evidence="2" key="1">
    <citation type="submission" date="2010-08" db="EMBL/GenBank/DDBJ databases">
        <title>Genome comparisons of Edwardsiella bacteria analysed using deep sequencing technology.</title>
        <authorList>
            <person name="van Soest J.J."/>
            <person name="Henkel C.V."/>
            <person name="Jansen H.J."/>
            <person name="van den Hondel C.A.M.J.J."/>
            <person name="Bloemberg G.V."/>
            <person name="Meijer A.H."/>
            <person name="Spaink H.P."/>
        </authorList>
    </citation>
    <scope>NUCLEOTIDE SEQUENCE [LARGE SCALE GENOMIC DNA]</scope>
    <source>
        <strain evidence="2">FL6-60</strain>
    </source>
</reference>
<organism evidence="1 2">
    <name type="scientific">Edwardsiella tarda (strain FL6-60)</name>
    <dbReference type="NCBI Taxonomy" id="718251"/>
    <lineage>
        <taxon>Bacteria</taxon>
        <taxon>Pseudomonadati</taxon>
        <taxon>Pseudomonadota</taxon>
        <taxon>Gammaproteobacteria</taxon>
        <taxon>Enterobacterales</taxon>
        <taxon>Hafniaceae</taxon>
        <taxon>Edwardsiella</taxon>
    </lineage>
</organism>
<dbReference type="KEGG" id="etd:ETAF_1672"/>